<sequence length="333" mass="33901">MPHTRPGGRARSTRIIRCAALPVLLVLLAVAFVLALGLGPRSGVGLTSPTVLAGRLPRAIVATLVGASLALAGTILQAVFRNPLADPGIIGVSSGAAVGAVAAMVTGLASTTVWALPLSAFLGALGTAVVVYLIAARRGADPITLVLVGIAASAFLGAVTSAIVSNAPTDSDLRGIAFWMNGDLVARQWYHVPMVAIPLLIGVVGVVPLVRRLDLLLLGEDIAHSTGVDLTRTRIAALGVASLVTAGAVAVSGVIGFVGLVVPHLVRLVLGPRHGLLLPTAAVAGSVFLLIADTLARNAGLSVVFQTGTIVAFLGSPIFLWLLLSSRRRWTQA</sequence>
<dbReference type="Pfam" id="PF01032">
    <property type="entry name" value="FecCD"/>
    <property type="match status" value="1"/>
</dbReference>
<evidence type="ECO:0000313" key="10">
    <source>
        <dbReference type="Proteomes" id="UP001139336"/>
    </source>
</evidence>
<dbReference type="FunFam" id="1.10.3470.10:FF:000001">
    <property type="entry name" value="Vitamin B12 ABC transporter permease BtuC"/>
    <property type="match status" value="1"/>
</dbReference>
<dbReference type="AlphaFoldDB" id="A0A9X1QT48"/>
<feature type="transmembrane region" description="Helical" evidence="8">
    <location>
        <begin position="114"/>
        <end position="136"/>
    </location>
</feature>
<keyword evidence="10" id="KW-1185">Reference proteome</keyword>
<evidence type="ECO:0000256" key="8">
    <source>
        <dbReference type="SAM" id="Phobius"/>
    </source>
</evidence>
<keyword evidence="4" id="KW-1003">Cell membrane</keyword>
<comment type="similarity">
    <text evidence="2">Belongs to the binding-protein-dependent transport system permease family. FecCD subfamily.</text>
</comment>
<feature type="transmembrane region" description="Helical" evidence="8">
    <location>
        <begin position="87"/>
        <end position="108"/>
    </location>
</feature>
<evidence type="ECO:0000256" key="7">
    <source>
        <dbReference type="ARBA" id="ARBA00023136"/>
    </source>
</evidence>
<dbReference type="Proteomes" id="UP001139336">
    <property type="component" value="Unassembled WGS sequence"/>
</dbReference>
<proteinExistence type="inferred from homology"/>
<evidence type="ECO:0000313" key="9">
    <source>
        <dbReference type="EMBL" id="MCF4007079.1"/>
    </source>
</evidence>
<keyword evidence="3" id="KW-0813">Transport</keyword>
<keyword evidence="6 8" id="KW-1133">Transmembrane helix</keyword>
<evidence type="ECO:0000256" key="4">
    <source>
        <dbReference type="ARBA" id="ARBA00022475"/>
    </source>
</evidence>
<feature type="transmembrane region" description="Helical" evidence="8">
    <location>
        <begin position="20"/>
        <end position="39"/>
    </location>
</feature>
<evidence type="ECO:0000256" key="6">
    <source>
        <dbReference type="ARBA" id="ARBA00022989"/>
    </source>
</evidence>
<organism evidence="9 10">
    <name type="scientific">Corynebacterium uropygiale</name>
    <dbReference type="NCBI Taxonomy" id="1775911"/>
    <lineage>
        <taxon>Bacteria</taxon>
        <taxon>Bacillati</taxon>
        <taxon>Actinomycetota</taxon>
        <taxon>Actinomycetes</taxon>
        <taxon>Mycobacteriales</taxon>
        <taxon>Corynebacteriaceae</taxon>
        <taxon>Corynebacterium</taxon>
    </lineage>
</organism>
<evidence type="ECO:0000256" key="1">
    <source>
        <dbReference type="ARBA" id="ARBA00004651"/>
    </source>
</evidence>
<dbReference type="Gene3D" id="1.10.3470.10">
    <property type="entry name" value="ABC transporter involved in vitamin B12 uptake, BtuC"/>
    <property type="match status" value="1"/>
</dbReference>
<feature type="transmembrane region" description="Helical" evidence="8">
    <location>
        <begin position="59"/>
        <end position="80"/>
    </location>
</feature>
<comment type="caution">
    <text evidence="9">The sequence shown here is derived from an EMBL/GenBank/DDBJ whole genome shotgun (WGS) entry which is preliminary data.</text>
</comment>
<dbReference type="InterPro" id="IPR000522">
    <property type="entry name" value="ABC_transptr_permease_BtuC"/>
</dbReference>
<accession>A0A9X1QT48</accession>
<comment type="subcellular location">
    <subcellularLocation>
        <location evidence="1">Cell membrane</location>
        <topology evidence="1">Multi-pass membrane protein</topology>
    </subcellularLocation>
</comment>
<dbReference type="PANTHER" id="PTHR30472">
    <property type="entry name" value="FERRIC ENTEROBACTIN TRANSPORT SYSTEM PERMEASE PROTEIN"/>
    <property type="match status" value="1"/>
</dbReference>
<feature type="transmembrane region" description="Helical" evidence="8">
    <location>
        <begin position="303"/>
        <end position="324"/>
    </location>
</feature>
<keyword evidence="7 8" id="KW-0472">Membrane</keyword>
<protein>
    <submittedName>
        <fullName evidence="9">Iron ABC transporter permease</fullName>
    </submittedName>
</protein>
<reference evidence="9" key="1">
    <citation type="submission" date="2022-01" db="EMBL/GenBank/DDBJ databases">
        <title>Corynebacterium sp. nov isolated from isolated from the feces of the greater white-fronted geese (Anser albifrons) at Poyang Lake, PR China.</title>
        <authorList>
            <person name="Liu Q."/>
        </authorList>
    </citation>
    <scope>NUCLEOTIDE SEQUENCE</scope>
    <source>
        <strain evidence="9">JCM 32435</strain>
    </source>
</reference>
<gene>
    <name evidence="9" type="ORF">L1O03_07820</name>
</gene>
<name>A0A9X1QT48_9CORY</name>
<feature type="transmembrane region" description="Helical" evidence="8">
    <location>
        <begin position="235"/>
        <end position="262"/>
    </location>
</feature>
<dbReference type="SUPFAM" id="SSF81345">
    <property type="entry name" value="ABC transporter involved in vitamin B12 uptake, BtuC"/>
    <property type="match status" value="1"/>
</dbReference>
<feature type="transmembrane region" description="Helical" evidence="8">
    <location>
        <begin position="143"/>
        <end position="164"/>
    </location>
</feature>
<evidence type="ECO:0000256" key="3">
    <source>
        <dbReference type="ARBA" id="ARBA00022448"/>
    </source>
</evidence>
<keyword evidence="5 8" id="KW-0812">Transmembrane</keyword>
<evidence type="ECO:0000256" key="2">
    <source>
        <dbReference type="ARBA" id="ARBA00007935"/>
    </source>
</evidence>
<dbReference type="EMBL" id="JAKGSI010000004">
    <property type="protein sequence ID" value="MCF4007079.1"/>
    <property type="molecule type" value="Genomic_DNA"/>
</dbReference>
<dbReference type="PANTHER" id="PTHR30472:SF25">
    <property type="entry name" value="ABC TRANSPORTER PERMEASE PROTEIN MJ0876-RELATED"/>
    <property type="match status" value="1"/>
</dbReference>
<dbReference type="RefSeq" id="WP_236119226.1">
    <property type="nucleotide sequence ID" value="NZ_JAKGSI010000004.1"/>
</dbReference>
<feature type="transmembrane region" description="Helical" evidence="8">
    <location>
        <begin position="189"/>
        <end position="210"/>
    </location>
</feature>
<dbReference type="GO" id="GO:0005886">
    <property type="term" value="C:plasma membrane"/>
    <property type="evidence" value="ECO:0007669"/>
    <property type="project" value="UniProtKB-SubCell"/>
</dbReference>
<dbReference type="GO" id="GO:0022857">
    <property type="term" value="F:transmembrane transporter activity"/>
    <property type="evidence" value="ECO:0007669"/>
    <property type="project" value="InterPro"/>
</dbReference>
<evidence type="ECO:0000256" key="5">
    <source>
        <dbReference type="ARBA" id="ARBA00022692"/>
    </source>
</evidence>
<dbReference type="CDD" id="cd06550">
    <property type="entry name" value="TM_ABC_iron-siderophores_like"/>
    <property type="match status" value="1"/>
</dbReference>
<dbReference type="InterPro" id="IPR037294">
    <property type="entry name" value="ABC_BtuC-like"/>
</dbReference>
<feature type="transmembrane region" description="Helical" evidence="8">
    <location>
        <begin position="274"/>
        <end position="291"/>
    </location>
</feature>